<dbReference type="PANTHER" id="PTHR47967">
    <property type="entry name" value="OS07G0603500 PROTEIN-RELATED"/>
    <property type="match status" value="1"/>
</dbReference>
<dbReference type="SUPFAM" id="SSF50630">
    <property type="entry name" value="Acid proteases"/>
    <property type="match status" value="1"/>
</dbReference>
<dbReference type="PROSITE" id="PS51767">
    <property type="entry name" value="PEPTIDASE_A1"/>
    <property type="match status" value="1"/>
</dbReference>
<dbReference type="InterPro" id="IPR021109">
    <property type="entry name" value="Peptidase_aspartic_dom_sf"/>
</dbReference>
<evidence type="ECO:0000256" key="6">
    <source>
        <dbReference type="SAM" id="SignalP"/>
    </source>
</evidence>
<dbReference type="GO" id="GO:0004190">
    <property type="term" value="F:aspartic-type endopeptidase activity"/>
    <property type="evidence" value="ECO:0007669"/>
    <property type="project" value="UniProtKB-KW"/>
</dbReference>
<evidence type="ECO:0000259" key="7">
    <source>
        <dbReference type="PROSITE" id="PS51767"/>
    </source>
</evidence>
<organism evidence="8">
    <name type="scientific">Oryza brachyantha</name>
    <name type="common">malo sina</name>
    <dbReference type="NCBI Taxonomy" id="4533"/>
    <lineage>
        <taxon>Eukaryota</taxon>
        <taxon>Viridiplantae</taxon>
        <taxon>Streptophyta</taxon>
        <taxon>Embryophyta</taxon>
        <taxon>Tracheophyta</taxon>
        <taxon>Spermatophyta</taxon>
        <taxon>Magnoliopsida</taxon>
        <taxon>Liliopsida</taxon>
        <taxon>Poales</taxon>
        <taxon>Poaceae</taxon>
        <taxon>BOP clade</taxon>
        <taxon>Oryzoideae</taxon>
        <taxon>Oryzeae</taxon>
        <taxon>Oryzinae</taxon>
        <taxon>Oryza</taxon>
    </lineage>
</organism>
<evidence type="ECO:0000256" key="1">
    <source>
        <dbReference type="ARBA" id="ARBA00007447"/>
    </source>
</evidence>
<dbReference type="STRING" id="4533.J3LVW9"/>
<feature type="signal peptide" evidence="6">
    <location>
        <begin position="1"/>
        <end position="27"/>
    </location>
</feature>
<dbReference type="AlphaFoldDB" id="J3LVW9"/>
<dbReference type="KEGG" id="obr:102703487"/>
<dbReference type="GO" id="GO:0006508">
    <property type="term" value="P:proteolysis"/>
    <property type="evidence" value="ECO:0007669"/>
    <property type="project" value="UniProtKB-KW"/>
</dbReference>
<comment type="similarity">
    <text evidence="1">Belongs to the peptidase A1 family.</text>
</comment>
<dbReference type="PANTHER" id="PTHR47967:SF17">
    <property type="entry name" value="EUKARYOTIC ASPARTYL PROTEASE FAMILY PROTEIN, EXPRESSED"/>
    <property type="match status" value="1"/>
</dbReference>
<dbReference type="GO" id="GO:0005576">
    <property type="term" value="C:extracellular region"/>
    <property type="evidence" value="ECO:0007669"/>
    <property type="project" value="TreeGrafter"/>
</dbReference>
<keyword evidence="3" id="KW-0064">Aspartyl protease</keyword>
<evidence type="ECO:0000313" key="8">
    <source>
        <dbReference type="EnsemblPlants" id="OB04G12940.1"/>
    </source>
</evidence>
<dbReference type="InterPro" id="IPR033121">
    <property type="entry name" value="PEPTIDASE_A1"/>
</dbReference>
<proteinExistence type="inferred from homology"/>
<dbReference type="Gene3D" id="2.40.70.10">
    <property type="entry name" value="Acid Proteases"/>
    <property type="match status" value="2"/>
</dbReference>
<reference evidence="8" key="2">
    <citation type="submission" date="2013-04" db="UniProtKB">
        <authorList>
            <consortium name="EnsemblPlants"/>
        </authorList>
    </citation>
    <scope>IDENTIFICATION</scope>
</reference>
<dbReference type="OrthoDB" id="679966at2759"/>
<evidence type="ECO:0000256" key="4">
    <source>
        <dbReference type="ARBA" id="ARBA00022801"/>
    </source>
</evidence>
<dbReference type="InterPro" id="IPR032861">
    <property type="entry name" value="TAXi_N"/>
</dbReference>
<dbReference type="Gramene" id="OB04G12940.1">
    <property type="protein sequence ID" value="OB04G12940.1"/>
    <property type="gene ID" value="OB04G12940"/>
</dbReference>
<dbReference type="GeneID" id="102703487"/>
<evidence type="ECO:0000256" key="2">
    <source>
        <dbReference type="ARBA" id="ARBA00022670"/>
    </source>
</evidence>
<reference evidence="8" key="1">
    <citation type="journal article" date="2013" name="Nat. Commun.">
        <title>Whole-genome sequencing of Oryza brachyantha reveals mechanisms underlying Oryza genome evolution.</title>
        <authorList>
            <person name="Chen J."/>
            <person name="Huang Q."/>
            <person name="Gao D."/>
            <person name="Wang J."/>
            <person name="Lang Y."/>
            <person name="Liu T."/>
            <person name="Li B."/>
            <person name="Bai Z."/>
            <person name="Luis Goicoechea J."/>
            <person name="Liang C."/>
            <person name="Chen C."/>
            <person name="Zhang W."/>
            <person name="Sun S."/>
            <person name="Liao Y."/>
            <person name="Zhang X."/>
            <person name="Yang L."/>
            <person name="Song C."/>
            <person name="Wang M."/>
            <person name="Shi J."/>
            <person name="Liu G."/>
            <person name="Liu J."/>
            <person name="Zhou H."/>
            <person name="Zhou W."/>
            <person name="Yu Q."/>
            <person name="An N."/>
            <person name="Chen Y."/>
            <person name="Cai Q."/>
            <person name="Wang B."/>
            <person name="Liu B."/>
            <person name="Min J."/>
            <person name="Huang Y."/>
            <person name="Wu H."/>
            <person name="Li Z."/>
            <person name="Zhang Y."/>
            <person name="Yin Y."/>
            <person name="Song W."/>
            <person name="Jiang J."/>
            <person name="Jackson S.A."/>
            <person name="Wing R.A."/>
            <person name="Wang J."/>
            <person name="Chen M."/>
        </authorList>
    </citation>
    <scope>NUCLEOTIDE SEQUENCE [LARGE SCALE GENOMIC DNA]</scope>
    <source>
        <strain evidence="8">cv. IRGC 101232</strain>
    </source>
</reference>
<dbReference type="InterPro" id="IPR032799">
    <property type="entry name" value="TAXi_C"/>
</dbReference>
<sequence length="442" mass="46618">MMRGGASAVSLLVFLVFSSATVSLTCGAGLHLELTHVDAGGSYTTAERARRAVERSQRRLGCKPSAGDVHAPVKWAGLAAGEDVAEVPIGDPARRVEAIVDTGSDFIWTQCTACLPDHCFKQNVPLYNYSASHSAKPVPCTDKLCKGDVAVYGCDRQDGSCVFKVGYVSGAFAGHLGKEVFTFPSGAVELAFGCVSRNSIGEGGFDGPSGILGLGRGVLSLVSQTAAGKFSYCLTPYASGDKVSSHLFVGDSANLTGESPVLSIKFVKNPTDRPYYLYYYLPLVGITVGKTRLPIPSTLFDLRQVGPGNWSGGVLIDSGSTISLLVDGAYKALAAELTKQIGGNPVPPPSTTLAEMLDLCFARGDVDKKAPALLLHFSAGVDMPVPPANYWMPVDNSTACMAIARSNDTSSIIGNFQQQDLHVLYDLEQGQLSFQPADCSKL</sequence>
<evidence type="ECO:0000313" key="9">
    <source>
        <dbReference type="Proteomes" id="UP000006038"/>
    </source>
</evidence>
<dbReference type="CDD" id="cd05476">
    <property type="entry name" value="pepsin_A_like_plant"/>
    <property type="match status" value="1"/>
</dbReference>
<name>J3LVW9_ORYBR</name>
<feature type="domain" description="Peptidase A1" evidence="7">
    <location>
        <begin position="83"/>
        <end position="435"/>
    </location>
</feature>
<evidence type="ECO:0000256" key="3">
    <source>
        <dbReference type="ARBA" id="ARBA00022750"/>
    </source>
</evidence>
<dbReference type="Pfam" id="PF14543">
    <property type="entry name" value="TAXi_N"/>
    <property type="match status" value="1"/>
</dbReference>
<gene>
    <name evidence="8" type="primary">LOC102703487</name>
</gene>
<dbReference type="Pfam" id="PF14541">
    <property type="entry name" value="TAXi_C"/>
    <property type="match status" value="1"/>
</dbReference>
<keyword evidence="2" id="KW-0645">Protease</keyword>
<keyword evidence="5" id="KW-0325">Glycoprotein</keyword>
<dbReference type="Proteomes" id="UP000006038">
    <property type="component" value="Chromosome 4"/>
</dbReference>
<dbReference type="InterPro" id="IPR034161">
    <property type="entry name" value="Pepsin-like_plant"/>
</dbReference>
<dbReference type="InterPro" id="IPR051708">
    <property type="entry name" value="Plant_Aspart_Prot_A1"/>
</dbReference>
<accession>J3LVW9</accession>
<evidence type="ECO:0000256" key="5">
    <source>
        <dbReference type="ARBA" id="ARBA00023180"/>
    </source>
</evidence>
<dbReference type="OMA" id="DDSACHF"/>
<protein>
    <recommendedName>
        <fullName evidence="7">Peptidase A1 domain-containing protein</fullName>
    </recommendedName>
</protein>
<keyword evidence="9" id="KW-1185">Reference proteome</keyword>
<feature type="chain" id="PRO_5003773996" description="Peptidase A1 domain-containing protein" evidence="6">
    <location>
        <begin position="28"/>
        <end position="442"/>
    </location>
</feature>
<keyword evidence="6" id="KW-0732">Signal</keyword>
<dbReference type="eggNOG" id="KOG1339">
    <property type="taxonomic scope" value="Eukaryota"/>
</dbReference>
<dbReference type="HOGENOM" id="CLU_005738_1_1_1"/>
<dbReference type="EnsemblPlants" id="OB04G12940.1">
    <property type="protein sequence ID" value="OB04G12940.1"/>
    <property type="gene ID" value="OB04G12940"/>
</dbReference>
<keyword evidence="4" id="KW-0378">Hydrolase</keyword>